<evidence type="ECO:0000256" key="2">
    <source>
        <dbReference type="ARBA" id="ARBA00022737"/>
    </source>
</evidence>
<dbReference type="PANTHER" id="PTHR21654:SF84">
    <property type="entry name" value="SI:DKEY-66I24.7"/>
    <property type="match status" value="1"/>
</dbReference>
<accession>A0A8T2V5C0</accession>
<organism evidence="9 10">
    <name type="scientific">Ceratopteris richardii</name>
    <name type="common">Triangle waterfern</name>
    <dbReference type="NCBI Taxonomy" id="49495"/>
    <lineage>
        <taxon>Eukaryota</taxon>
        <taxon>Viridiplantae</taxon>
        <taxon>Streptophyta</taxon>
        <taxon>Embryophyta</taxon>
        <taxon>Tracheophyta</taxon>
        <taxon>Polypodiopsida</taxon>
        <taxon>Polypodiidae</taxon>
        <taxon>Polypodiales</taxon>
        <taxon>Pteridineae</taxon>
        <taxon>Pteridaceae</taxon>
        <taxon>Parkerioideae</taxon>
        <taxon>Ceratopteris</taxon>
    </lineage>
</organism>
<dbReference type="PROSITE" id="PS50090">
    <property type="entry name" value="MYB_LIKE"/>
    <property type="match status" value="2"/>
</dbReference>
<dbReference type="EMBL" id="CM035408">
    <property type="protein sequence ID" value="KAH7441256.1"/>
    <property type="molecule type" value="Genomic_DNA"/>
</dbReference>
<evidence type="ECO:0000256" key="7">
    <source>
        <dbReference type="SAM" id="MobiDB-lite"/>
    </source>
</evidence>
<keyword evidence="5" id="KW-0804">Transcription</keyword>
<keyword evidence="2" id="KW-0677">Repeat</keyword>
<feature type="region of interest" description="Disordered" evidence="7">
    <location>
        <begin position="296"/>
        <end position="331"/>
    </location>
</feature>
<dbReference type="GO" id="GO:0003677">
    <property type="term" value="F:DNA binding"/>
    <property type="evidence" value="ECO:0007669"/>
    <property type="project" value="UniProtKB-KW"/>
</dbReference>
<gene>
    <name evidence="9" type="ORF">KP509_03G031000</name>
</gene>
<keyword evidence="3" id="KW-0805">Transcription regulation</keyword>
<evidence type="ECO:0000313" key="9">
    <source>
        <dbReference type="EMBL" id="KAH7441256.1"/>
    </source>
</evidence>
<dbReference type="PANTHER" id="PTHR21654">
    <property type="entry name" value="FI21293P1"/>
    <property type="match status" value="1"/>
</dbReference>
<feature type="region of interest" description="Disordered" evidence="7">
    <location>
        <begin position="587"/>
        <end position="612"/>
    </location>
</feature>
<evidence type="ECO:0000313" key="10">
    <source>
        <dbReference type="Proteomes" id="UP000825935"/>
    </source>
</evidence>
<dbReference type="Pfam" id="PF13837">
    <property type="entry name" value="Myb_DNA-bind_4"/>
    <property type="match status" value="2"/>
</dbReference>
<dbReference type="OrthoDB" id="691673at2759"/>
<dbReference type="GO" id="GO:0010468">
    <property type="term" value="P:regulation of gene expression"/>
    <property type="evidence" value="ECO:0007669"/>
    <property type="project" value="UniProtKB-ARBA"/>
</dbReference>
<dbReference type="InterPro" id="IPR044822">
    <property type="entry name" value="Myb_DNA-bind_4"/>
</dbReference>
<dbReference type="Proteomes" id="UP000825935">
    <property type="component" value="Chromosome 3"/>
</dbReference>
<dbReference type="AlphaFoldDB" id="A0A8T2V5C0"/>
<evidence type="ECO:0000256" key="4">
    <source>
        <dbReference type="ARBA" id="ARBA00023125"/>
    </source>
</evidence>
<feature type="domain" description="Myb-like" evidence="8">
    <location>
        <begin position="474"/>
        <end position="531"/>
    </location>
</feature>
<evidence type="ECO:0000256" key="5">
    <source>
        <dbReference type="ARBA" id="ARBA00023163"/>
    </source>
</evidence>
<comment type="caution">
    <text evidence="9">The sequence shown here is derived from an EMBL/GenBank/DDBJ whole genome shotgun (WGS) entry which is preliminary data.</text>
</comment>
<dbReference type="FunFam" id="1.10.10.60:FF:000061">
    <property type="entry name" value="Trihelix transcription factor GT-2"/>
    <property type="match status" value="1"/>
</dbReference>
<evidence type="ECO:0000256" key="6">
    <source>
        <dbReference type="ARBA" id="ARBA00023242"/>
    </source>
</evidence>
<feature type="compositionally biased region" description="Polar residues" evidence="7">
    <location>
        <begin position="306"/>
        <end position="324"/>
    </location>
</feature>
<reference evidence="9" key="1">
    <citation type="submission" date="2021-08" db="EMBL/GenBank/DDBJ databases">
        <title>WGS assembly of Ceratopteris richardii.</title>
        <authorList>
            <person name="Marchant D.B."/>
            <person name="Chen G."/>
            <person name="Jenkins J."/>
            <person name="Shu S."/>
            <person name="Leebens-Mack J."/>
            <person name="Grimwood J."/>
            <person name="Schmutz J."/>
            <person name="Soltis P."/>
            <person name="Soltis D."/>
            <person name="Chen Z.-H."/>
        </authorList>
    </citation>
    <scope>NUCLEOTIDE SEQUENCE</scope>
    <source>
        <strain evidence="9">Whitten #5841</strain>
        <tissue evidence="9">Leaf</tissue>
    </source>
</reference>
<sequence>MQYCSGAPYGAFDMHNLVLTAPSHHMFSDGPAHYYSHHHYQQYQQHQQDQDHQQHYQDNVQQHELVDFYQREAASISEQQAQGTHLLFGLHSHQQLHQKFSSLDEPGSFNLTLPHHVSLSSECAPLASMNKMPITTGGHDLMPQCKPAEAVHDFGYSTTTASDAHQTAMIGSGWAREETEALLRIRSEMDPLFRDSSSSNSLWDEISRKLQNAGFQRTAIKCKEKFEDINKFWIKGKDGKSQHASSGLYHFNPGLGATFSTNEDQDSHAGRIMNKDNGEIFSSIDASAMLQLAGNTTLHDHDGSTGPDSPSSKSFGDGSEQQAFSRKRKRSSSSWRTMRAFFEDLTTQLIERQDAMHRKFLETMERREEERARREEAYKRQEMARMSREQDLRAREKALAATRDAALVAFLQKVTGETLHLPELGSQSIPVNLAAPMSTAAAAAAGTNEPVNTPSAEDPHDGMKDGAGDGNCRRWPKVEVLALIRVRTSLESRFQEAGPKAQLWEEVAASMASLGFTRSGKRCKEKWENINKYYRKTRDNVGRKLRPESATKTCPYFNELELLYERGVLPSPSNNKASTCRLEGPQMSGEFVETSSRDESQHTLDGGGSADYPSGSSCISNVVPISSNLETNFDGRNVMLEMAATSSVGINGSVQSGERAHDLDFGADKNLKSDSASILCLVDQINVNCRPSQYLSAVDRVHDGKLASHEQMAPNVSSGILGAASASRFVRDIIGFQQQQQPPYGSRHQLDSAHLRFKHEMPSMEPENPACDEQVSELRMKLQNEDQRPRAMDPQGRSQSENVNLMTLVHKLGTSSTPNGSCEFRELLSPASSSAQV</sequence>
<dbReference type="CDD" id="cd12203">
    <property type="entry name" value="GT1"/>
    <property type="match status" value="2"/>
</dbReference>
<dbReference type="SMART" id="SM00717">
    <property type="entry name" value="SANT"/>
    <property type="match status" value="2"/>
</dbReference>
<name>A0A8T2V5C0_CERRI</name>
<dbReference type="InterPro" id="IPR001005">
    <property type="entry name" value="SANT/Myb"/>
</dbReference>
<proteinExistence type="predicted"/>
<dbReference type="Gene3D" id="1.10.10.60">
    <property type="entry name" value="Homeodomain-like"/>
    <property type="match status" value="2"/>
</dbReference>
<keyword evidence="6" id="KW-0539">Nucleus</keyword>
<feature type="compositionally biased region" description="Basic and acidic residues" evidence="7">
    <location>
        <begin position="457"/>
        <end position="467"/>
    </location>
</feature>
<protein>
    <recommendedName>
        <fullName evidence="8">Myb-like domain-containing protein</fullName>
    </recommendedName>
</protein>
<evidence type="ECO:0000259" key="8">
    <source>
        <dbReference type="PROSITE" id="PS50090"/>
    </source>
</evidence>
<keyword evidence="4" id="KW-0238">DNA-binding</keyword>
<evidence type="ECO:0000256" key="1">
    <source>
        <dbReference type="ARBA" id="ARBA00004123"/>
    </source>
</evidence>
<evidence type="ECO:0000256" key="3">
    <source>
        <dbReference type="ARBA" id="ARBA00023015"/>
    </source>
</evidence>
<comment type="subcellular location">
    <subcellularLocation>
        <location evidence="1">Nucleus</location>
    </subcellularLocation>
</comment>
<keyword evidence="10" id="KW-1185">Reference proteome</keyword>
<dbReference type="GO" id="GO:0005634">
    <property type="term" value="C:nucleus"/>
    <property type="evidence" value="ECO:0007669"/>
    <property type="project" value="UniProtKB-SubCell"/>
</dbReference>
<dbReference type="FunFam" id="1.10.10.60:FF:000092">
    <property type="entry name" value="Trihelix transcription factor GT-2"/>
    <property type="match status" value="1"/>
</dbReference>
<feature type="region of interest" description="Disordered" evidence="7">
    <location>
        <begin position="442"/>
        <end position="470"/>
    </location>
</feature>
<feature type="domain" description="Myb-like" evidence="8">
    <location>
        <begin position="174"/>
        <end position="230"/>
    </location>
</feature>